<dbReference type="PATRIC" id="fig|47311.3.peg.1055"/>
<dbReference type="Proteomes" id="UP000077275">
    <property type="component" value="Unassembled WGS sequence"/>
</dbReference>
<dbReference type="RefSeq" id="WP_067259528.1">
    <property type="nucleotide sequence ID" value="NZ_LWMW01000096.1"/>
</dbReference>
<comment type="caution">
    <text evidence="1">The sequence shown here is derived from an EMBL/GenBank/DDBJ whole genome shotgun (WGS) entry which is preliminary data.</text>
</comment>
<gene>
    <name evidence="1" type="ORF">MBCUT_09560</name>
</gene>
<organism evidence="1 2">
    <name type="scientific">Methanobrevibacter cuticularis</name>
    <dbReference type="NCBI Taxonomy" id="47311"/>
    <lineage>
        <taxon>Archaea</taxon>
        <taxon>Methanobacteriati</taxon>
        <taxon>Methanobacteriota</taxon>
        <taxon>Methanomada group</taxon>
        <taxon>Methanobacteria</taxon>
        <taxon>Methanobacteriales</taxon>
        <taxon>Methanobacteriaceae</taxon>
        <taxon>Methanobrevibacter</taxon>
    </lineage>
</organism>
<dbReference type="EMBL" id="LWMW01000096">
    <property type="protein sequence ID" value="KZX16278.1"/>
    <property type="molecule type" value="Genomic_DNA"/>
</dbReference>
<proteinExistence type="predicted"/>
<sequence>MIVSEIWMLLLIKLVFMSNKFRKWLKNCLNGVLVIIKLKLKRNFIVFARENTDLSIFVGLKMLLKIVVEGRLIIFQAHDAEYFKNTRYIFVKDKHLTGETQFFESIY</sequence>
<dbReference type="AlphaFoldDB" id="A0A166E4R4"/>
<name>A0A166E4R4_9EURY</name>
<evidence type="ECO:0000313" key="2">
    <source>
        <dbReference type="Proteomes" id="UP000077275"/>
    </source>
</evidence>
<evidence type="ECO:0000313" key="1">
    <source>
        <dbReference type="EMBL" id="KZX16278.1"/>
    </source>
</evidence>
<accession>A0A166E4R4</accession>
<protein>
    <submittedName>
        <fullName evidence="1">Uncharacterized protein</fullName>
    </submittedName>
</protein>
<dbReference type="OrthoDB" id="77597at2157"/>
<keyword evidence="2" id="KW-1185">Reference proteome</keyword>
<reference evidence="1 2" key="1">
    <citation type="submission" date="2016-04" db="EMBL/GenBank/DDBJ databases">
        <title>Genome sequence of Methanobrevibacter cuticularis DSM 11139.</title>
        <authorList>
            <person name="Poehlein A."/>
            <person name="Seedorf H."/>
            <person name="Daniel R."/>
        </authorList>
    </citation>
    <scope>NUCLEOTIDE SEQUENCE [LARGE SCALE GENOMIC DNA]</scope>
    <source>
        <strain evidence="1 2">DSM 11139</strain>
    </source>
</reference>